<keyword evidence="4" id="KW-1185">Reference proteome</keyword>
<feature type="compositionally biased region" description="Basic and acidic residues" evidence="1">
    <location>
        <begin position="324"/>
        <end position="338"/>
    </location>
</feature>
<feature type="compositionally biased region" description="Acidic residues" evidence="1">
    <location>
        <begin position="296"/>
        <end position="319"/>
    </location>
</feature>
<dbReference type="InterPro" id="IPR013897">
    <property type="entry name" value="Duc1"/>
</dbReference>
<evidence type="ECO:0000259" key="2">
    <source>
        <dbReference type="Pfam" id="PF08588"/>
    </source>
</evidence>
<evidence type="ECO:0000313" key="4">
    <source>
        <dbReference type="Proteomes" id="UP001375240"/>
    </source>
</evidence>
<accession>A0AAV9UF67</accession>
<evidence type="ECO:0000256" key="1">
    <source>
        <dbReference type="SAM" id="MobiDB-lite"/>
    </source>
</evidence>
<feature type="domain" description="Domain of unknown function at the cortex 1" evidence="2">
    <location>
        <begin position="9"/>
        <end position="287"/>
    </location>
</feature>
<evidence type="ECO:0000313" key="3">
    <source>
        <dbReference type="EMBL" id="KAK6340914.1"/>
    </source>
</evidence>
<dbReference type="Proteomes" id="UP001375240">
    <property type="component" value="Unassembled WGS sequence"/>
</dbReference>
<protein>
    <recommendedName>
        <fullName evidence="2">Domain of unknown function at the cortex 1 domain-containing protein</fullName>
    </recommendedName>
</protein>
<feature type="region of interest" description="Disordered" evidence="1">
    <location>
        <begin position="291"/>
        <end position="344"/>
    </location>
</feature>
<sequence>MPRVDKYTLAVTAGPSRDPATHVAVPVNTERPVVIETELVRASVHVRIQGFRNTSSLPTTSPYFTHPSHTTDKYSLSIAPLSFTPHAGAISGDDLVLANDFDRSISQSLPPGFSVAWRVARWVIDPGLDGDPWAEKPWMEGRVLSSVNVLDVGERNTTTTTSDTNANTVDGEIGGVGENRVDILTEGLHKAPLDTDDTTQTQTQIPETGPARMKFFIAAENRRRFTFRPGEKYWLDFFNPYLDFNDFALRLPGISIHILQYWDGQPLRYVLKNRVDGTVYLVVQFTLTPVDGASDTSDDTDTSDDDDNDEEEDDEEGEGEQPNGDDKSGEQARIHTVDTQDDVD</sequence>
<comment type="caution">
    <text evidence="3">The sequence shown here is derived from an EMBL/GenBank/DDBJ whole genome shotgun (WGS) entry which is preliminary data.</text>
</comment>
<dbReference type="PANTHER" id="PTHR34826:SF2">
    <property type="entry name" value="UPF0590 PROTEIN C409.17C"/>
    <property type="match status" value="1"/>
</dbReference>
<dbReference type="EMBL" id="JAVHNQ010000008">
    <property type="protein sequence ID" value="KAK6340914.1"/>
    <property type="molecule type" value="Genomic_DNA"/>
</dbReference>
<dbReference type="PANTHER" id="PTHR34826">
    <property type="entry name" value="UPF0590 PROTEIN C409.17C"/>
    <property type="match status" value="1"/>
</dbReference>
<proteinExistence type="predicted"/>
<dbReference type="Pfam" id="PF08588">
    <property type="entry name" value="Duc1"/>
    <property type="match status" value="1"/>
</dbReference>
<dbReference type="AlphaFoldDB" id="A0AAV9UF67"/>
<organism evidence="3 4">
    <name type="scientific">Orbilia brochopaga</name>
    <dbReference type="NCBI Taxonomy" id="3140254"/>
    <lineage>
        <taxon>Eukaryota</taxon>
        <taxon>Fungi</taxon>
        <taxon>Dikarya</taxon>
        <taxon>Ascomycota</taxon>
        <taxon>Pezizomycotina</taxon>
        <taxon>Orbiliomycetes</taxon>
        <taxon>Orbiliales</taxon>
        <taxon>Orbiliaceae</taxon>
        <taxon>Orbilia</taxon>
    </lineage>
</organism>
<gene>
    <name evidence="3" type="ORF">TWF696_009227</name>
</gene>
<name>A0AAV9UF67_9PEZI</name>
<reference evidence="3 4" key="1">
    <citation type="submission" date="2019-10" db="EMBL/GenBank/DDBJ databases">
        <authorList>
            <person name="Palmer J.M."/>
        </authorList>
    </citation>
    <scope>NUCLEOTIDE SEQUENCE [LARGE SCALE GENOMIC DNA]</scope>
    <source>
        <strain evidence="3 4">TWF696</strain>
    </source>
</reference>